<sequence length="156" mass="16404">MDVEAVCSTSGTALVTLRMEVAGYQPLRIGFLKTCLAGSHDLPRLHPAGSVPPPDSHWGPMTQPRPATGSLLLTVVVAVWLSLVLLAYGAFALRNYRQGVRGWRILPLVETAIACFRPSIRQSAYGTVGEGSLEAPGAMTVAALPAPLPPAAYGSL</sequence>
<accession>A0ABQ8UHZ0</accession>
<comment type="caution">
    <text evidence="2">The sequence shown here is derived from an EMBL/GenBank/DDBJ whole genome shotgun (WGS) entry which is preliminary data.</text>
</comment>
<proteinExistence type="predicted"/>
<evidence type="ECO:0000313" key="3">
    <source>
        <dbReference type="Proteomes" id="UP001141327"/>
    </source>
</evidence>
<evidence type="ECO:0000313" key="2">
    <source>
        <dbReference type="EMBL" id="KAJ4457516.1"/>
    </source>
</evidence>
<organism evidence="2 3">
    <name type="scientific">Paratrimastix pyriformis</name>
    <dbReference type="NCBI Taxonomy" id="342808"/>
    <lineage>
        <taxon>Eukaryota</taxon>
        <taxon>Metamonada</taxon>
        <taxon>Preaxostyla</taxon>
        <taxon>Paratrimastigidae</taxon>
        <taxon>Paratrimastix</taxon>
    </lineage>
</organism>
<keyword evidence="1" id="KW-0812">Transmembrane</keyword>
<reference evidence="2" key="1">
    <citation type="journal article" date="2022" name="bioRxiv">
        <title>Genomics of Preaxostyla Flagellates Illuminates Evolutionary Transitions and the Path Towards Mitochondrial Loss.</title>
        <authorList>
            <person name="Novak L.V.F."/>
            <person name="Treitli S.C."/>
            <person name="Pyrih J."/>
            <person name="Halakuc P."/>
            <person name="Pipaliya S.V."/>
            <person name="Vacek V."/>
            <person name="Brzon O."/>
            <person name="Soukal P."/>
            <person name="Eme L."/>
            <person name="Dacks J.B."/>
            <person name="Karnkowska A."/>
            <person name="Elias M."/>
            <person name="Hampl V."/>
        </authorList>
    </citation>
    <scope>NUCLEOTIDE SEQUENCE</scope>
    <source>
        <strain evidence="2">RCP-MX</strain>
    </source>
</reference>
<evidence type="ECO:0000256" key="1">
    <source>
        <dbReference type="SAM" id="Phobius"/>
    </source>
</evidence>
<name>A0ABQ8UHZ0_9EUKA</name>
<keyword evidence="3" id="KW-1185">Reference proteome</keyword>
<protein>
    <submittedName>
        <fullName evidence="2">Uncharacterized protein</fullName>
    </submittedName>
</protein>
<dbReference type="EMBL" id="JAPMOS010000045">
    <property type="protein sequence ID" value="KAJ4457516.1"/>
    <property type="molecule type" value="Genomic_DNA"/>
</dbReference>
<gene>
    <name evidence="2" type="ORF">PAPYR_6993</name>
</gene>
<feature type="transmembrane region" description="Helical" evidence="1">
    <location>
        <begin position="71"/>
        <end position="93"/>
    </location>
</feature>
<keyword evidence="1" id="KW-0472">Membrane</keyword>
<dbReference type="Proteomes" id="UP001141327">
    <property type="component" value="Unassembled WGS sequence"/>
</dbReference>
<keyword evidence="1" id="KW-1133">Transmembrane helix</keyword>